<keyword evidence="5" id="KW-1185">Reference proteome</keyword>
<gene>
    <name evidence="4" type="ORF">RGB73_03105</name>
</gene>
<dbReference type="InterPro" id="IPR006439">
    <property type="entry name" value="HAD-SF_hydro_IA"/>
</dbReference>
<protein>
    <submittedName>
        <fullName evidence="4">HAD family hydrolase</fullName>
        <ecNumber evidence="4">3.1.3.-</ecNumber>
    </submittedName>
</protein>
<dbReference type="SFLD" id="SFLDS00003">
    <property type="entry name" value="Haloacid_Dehalogenase"/>
    <property type="match status" value="1"/>
</dbReference>
<dbReference type="InterPro" id="IPR023214">
    <property type="entry name" value="HAD_sf"/>
</dbReference>
<name>A0ABY9T662_BREBE</name>
<dbReference type="Gene3D" id="3.40.50.1000">
    <property type="entry name" value="HAD superfamily/HAD-like"/>
    <property type="match status" value="1"/>
</dbReference>
<comment type="cofactor">
    <cofactor evidence="1">
        <name>Mg(2+)</name>
        <dbReference type="ChEBI" id="CHEBI:18420"/>
    </cofactor>
</comment>
<dbReference type="Pfam" id="PF00702">
    <property type="entry name" value="Hydrolase"/>
    <property type="match status" value="1"/>
</dbReference>
<reference evidence="4 5" key="1">
    <citation type="submission" date="2023-09" db="EMBL/GenBank/DDBJ databases">
        <title>Complete Genome and Methylome dissection of Bacillus brevis NEB573 original source of BbsI restriction endonuclease.</title>
        <authorList>
            <person name="Fomenkov A."/>
            <person name="Roberts R.D."/>
        </authorList>
    </citation>
    <scope>NUCLEOTIDE SEQUENCE [LARGE SCALE GENOMIC DNA]</scope>
    <source>
        <strain evidence="4 5">NEB573</strain>
    </source>
</reference>
<accession>A0ABY9T662</accession>
<dbReference type="InterPro" id="IPR051400">
    <property type="entry name" value="HAD-like_hydrolase"/>
</dbReference>
<dbReference type="SUPFAM" id="SSF56784">
    <property type="entry name" value="HAD-like"/>
    <property type="match status" value="1"/>
</dbReference>
<dbReference type="RefSeq" id="WP_310769111.1">
    <property type="nucleotide sequence ID" value="NZ_CP134050.1"/>
</dbReference>
<dbReference type="PANTHER" id="PTHR46470:SF4">
    <property type="entry name" value="5-AMINO-6-(5-PHOSPHO-D-RIBITYLAMINO)URACIL PHOSPHATASE YIGB"/>
    <property type="match status" value="1"/>
</dbReference>
<evidence type="ECO:0000256" key="2">
    <source>
        <dbReference type="ARBA" id="ARBA00022801"/>
    </source>
</evidence>
<evidence type="ECO:0000256" key="3">
    <source>
        <dbReference type="ARBA" id="ARBA00022842"/>
    </source>
</evidence>
<dbReference type="GO" id="GO:0016787">
    <property type="term" value="F:hydrolase activity"/>
    <property type="evidence" value="ECO:0007669"/>
    <property type="project" value="UniProtKB-KW"/>
</dbReference>
<keyword evidence="2 4" id="KW-0378">Hydrolase</keyword>
<evidence type="ECO:0000313" key="4">
    <source>
        <dbReference type="EMBL" id="WNC15378.1"/>
    </source>
</evidence>
<evidence type="ECO:0000313" key="5">
    <source>
        <dbReference type="Proteomes" id="UP001256827"/>
    </source>
</evidence>
<dbReference type="EC" id="3.1.3.-" evidence="4"/>
<dbReference type="InterPro" id="IPR036412">
    <property type="entry name" value="HAD-like_sf"/>
</dbReference>
<sequence length="260" mass="28961">MSKRWVTFDLDGTLMQNPFGAWVFPEIAEAVQGKLGRAHDIVAEMVEEHEARMRQGRFVEAYDWDEILNGRLRSLGIDEAMEIEPLVRKHSVPPKIGLLESGIREALLEVKAGGFSLAAVTNGFYKFQAPVMEALGLLELFDEVVTPERAGAGKPDPAILRPLDGRIIAHVGDRLDHDVLLAARAGAAAVLVYRKLPVELKSMSPCMRVQDPRAVRLLIEKGMKESKQDDWMELPKELLPTAVIFSMQELRGILIAEKES</sequence>
<dbReference type="EMBL" id="CP134050">
    <property type="protein sequence ID" value="WNC15378.1"/>
    <property type="molecule type" value="Genomic_DNA"/>
</dbReference>
<keyword evidence="3" id="KW-0460">Magnesium</keyword>
<evidence type="ECO:0000256" key="1">
    <source>
        <dbReference type="ARBA" id="ARBA00001946"/>
    </source>
</evidence>
<dbReference type="PRINTS" id="PR00413">
    <property type="entry name" value="HADHALOGNASE"/>
</dbReference>
<dbReference type="PANTHER" id="PTHR46470">
    <property type="entry name" value="N-ACYLNEURAMINATE-9-PHOSPHATASE"/>
    <property type="match status" value="1"/>
</dbReference>
<organism evidence="4 5">
    <name type="scientific">Brevibacillus brevis</name>
    <name type="common">Bacillus brevis</name>
    <dbReference type="NCBI Taxonomy" id="1393"/>
    <lineage>
        <taxon>Bacteria</taxon>
        <taxon>Bacillati</taxon>
        <taxon>Bacillota</taxon>
        <taxon>Bacilli</taxon>
        <taxon>Bacillales</taxon>
        <taxon>Paenibacillaceae</taxon>
        <taxon>Brevibacillus</taxon>
    </lineage>
</organism>
<dbReference type="Proteomes" id="UP001256827">
    <property type="component" value="Chromosome"/>
</dbReference>
<dbReference type="SFLD" id="SFLDG01129">
    <property type="entry name" value="C1.5:_HAD__Beta-PGM__Phosphata"/>
    <property type="match status" value="1"/>
</dbReference>
<proteinExistence type="predicted"/>